<accession>A0AAE0F5A2</accession>
<name>A0AAE0F5A2_9CHLO</name>
<comment type="caution">
    <text evidence="1">The sequence shown here is derived from an EMBL/GenBank/DDBJ whole genome shotgun (WGS) entry which is preliminary data.</text>
</comment>
<organism evidence="1 2">
    <name type="scientific">Cymbomonas tetramitiformis</name>
    <dbReference type="NCBI Taxonomy" id="36881"/>
    <lineage>
        <taxon>Eukaryota</taxon>
        <taxon>Viridiplantae</taxon>
        <taxon>Chlorophyta</taxon>
        <taxon>Pyramimonadophyceae</taxon>
        <taxon>Pyramimonadales</taxon>
        <taxon>Pyramimonadaceae</taxon>
        <taxon>Cymbomonas</taxon>
    </lineage>
</organism>
<reference evidence="1 2" key="1">
    <citation type="journal article" date="2015" name="Genome Biol. Evol.">
        <title>Comparative Genomics of a Bacterivorous Green Alga Reveals Evolutionary Causalities and Consequences of Phago-Mixotrophic Mode of Nutrition.</title>
        <authorList>
            <person name="Burns J.A."/>
            <person name="Paasch A."/>
            <person name="Narechania A."/>
            <person name="Kim E."/>
        </authorList>
    </citation>
    <scope>NUCLEOTIDE SEQUENCE [LARGE SCALE GENOMIC DNA]</scope>
    <source>
        <strain evidence="1 2">PLY_AMNH</strain>
    </source>
</reference>
<evidence type="ECO:0000313" key="1">
    <source>
        <dbReference type="EMBL" id="KAK3252621.1"/>
    </source>
</evidence>
<keyword evidence="2" id="KW-1185">Reference proteome</keyword>
<dbReference type="AlphaFoldDB" id="A0AAE0F5A2"/>
<evidence type="ECO:0000313" key="2">
    <source>
        <dbReference type="Proteomes" id="UP001190700"/>
    </source>
</evidence>
<dbReference type="EMBL" id="LGRX02025320">
    <property type="protein sequence ID" value="KAK3252621.1"/>
    <property type="molecule type" value="Genomic_DNA"/>
</dbReference>
<proteinExistence type="predicted"/>
<sequence>MTGDFKIKWTPVDERHVYTKVQDFGEVKSTSYWAPTSHKRHVYTKVQDFGEVKSTSYWAPTSHKRCVAVGLFDFL</sequence>
<gene>
    <name evidence="1" type="ORF">CYMTET_38082</name>
</gene>
<dbReference type="Proteomes" id="UP001190700">
    <property type="component" value="Unassembled WGS sequence"/>
</dbReference>
<protein>
    <submittedName>
        <fullName evidence="1">Uncharacterized protein</fullName>
    </submittedName>
</protein>